<comment type="caution">
    <text evidence="1">The sequence shown here is derived from an EMBL/GenBank/DDBJ whole genome shotgun (WGS) entry which is preliminary data.</text>
</comment>
<dbReference type="EMBL" id="PDKN01000009">
    <property type="protein sequence ID" value="RXJ54570.1"/>
    <property type="molecule type" value="Genomic_DNA"/>
</dbReference>
<keyword evidence="2" id="KW-1185">Reference proteome</keyword>
<organism evidence="1 2">
    <name type="scientific">Candidatus Marinarcus aquaticus</name>
    <dbReference type="NCBI Taxonomy" id="2044504"/>
    <lineage>
        <taxon>Bacteria</taxon>
        <taxon>Pseudomonadati</taxon>
        <taxon>Campylobacterota</taxon>
        <taxon>Epsilonproteobacteria</taxon>
        <taxon>Campylobacterales</taxon>
        <taxon>Arcobacteraceae</taxon>
        <taxon>Candidatus Marinarcus</taxon>
    </lineage>
</organism>
<dbReference type="RefSeq" id="WP_128996917.1">
    <property type="nucleotide sequence ID" value="NZ_PDKN01000009.1"/>
</dbReference>
<name>A0A4Q0XN16_9BACT</name>
<accession>A0A4Q0XN16</accession>
<gene>
    <name evidence="1" type="ORF">CRV04_11070</name>
</gene>
<dbReference type="Proteomes" id="UP000290657">
    <property type="component" value="Unassembled WGS sequence"/>
</dbReference>
<sequence length="221" mass="26030">MNLLPWLYLIEHRLSNLKSFEKLQLYLIPLCLMGIIFYNDTPLQANIQHKTNTTLQNHKVETYVFIKAFENQSKALNLTLLSLQEQSSGFAFELQGEFTSLMQMVLFCETFGSINNMPDMKIQPFNDEQYSLKLQLEFATKKYFPQDKEPLQSTIVHLKNPFSEKEKLPSLKLYAIVNDEVLINHEWIHLHEHIREYTLIKIEEQAVVLQNHLGQKIYLEL</sequence>
<reference evidence="1 2" key="1">
    <citation type="submission" date="2017-10" db="EMBL/GenBank/DDBJ databases">
        <title>Genomics of the genus Arcobacter.</title>
        <authorList>
            <person name="Perez-Cataluna A."/>
            <person name="Figueras M.J."/>
        </authorList>
    </citation>
    <scope>NUCLEOTIDE SEQUENCE [LARGE SCALE GENOMIC DNA]</scope>
    <source>
        <strain evidence="1 2">CECT 8987</strain>
    </source>
</reference>
<protein>
    <submittedName>
        <fullName evidence="1">Uncharacterized protein</fullName>
    </submittedName>
</protein>
<evidence type="ECO:0000313" key="2">
    <source>
        <dbReference type="Proteomes" id="UP000290657"/>
    </source>
</evidence>
<proteinExistence type="predicted"/>
<evidence type="ECO:0000313" key="1">
    <source>
        <dbReference type="EMBL" id="RXJ54570.1"/>
    </source>
</evidence>
<dbReference type="AlphaFoldDB" id="A0A4Q0XN16"/>